<keyword evidence="4" id="KW-0479">Metal-binding</keyword>
<dbReference type="GO" id="GO:0004659">
    <property type="term" value="F:prenyltransferase activity"/>
    <property type="evidence" value="ECO:0007669"/>
    <property type="project" value="InterPro"/>
</dbReference>
<keyword evidence="6" id="KW-0414">Isoprene biosynthesis</keyword>
<dbReference type="PROSITE" id="PS00723">
    <property type="entry name" value="POLYPRENYL_SYNTHASE_1"/>
    <property type="match status" value="1"/>
</dbReference>
<dbReference type="SUPFAM" id="SSF48576">
    <property type="entry name" value="Terpenoid synthases"/>
    <property type="match status" value="1"/>
</dbReference>
<keyword evidence="3 7" id="KW-0808">Transferase</keyword>
<gene>
    <name evidence="8" type="ORF">BCF55_1598</name>
</gene>
<dbReference type="InterPro" id="IPR008949">
    <property type="entry name" value="Isoprenoid_synthase_dom_sf"/>
</dbReference>
<dbReference type="Gene3D" id="1.10.600.10">
    <property type="entry name" value="Farnesyl Diphosphate Synthase"/>
    <property type="match status" value="1"/>
</dbReference>
<dbReference type="SFLD" id="SFLDS00005">
    <property type="entry name" value="Isoprenoid_Synthase_Type_I"/>
    <property type="match status" value="1"/>
</dbReference>
<keyword evidence="5" id="KW-0460">Magnesium</keyword>
<organism evidence="8 9">
    <name type="scientific">Hydrogenivirga caldilitoris</name>
    <dbReference type="NCBI Taxonomy" id="246264"/>
    <lineage>
        <taxon>Bacteria</taxon>
        <taxon>Pseudomonadati</taxon>
        <taxon>Aquificota</taxon>
        <taxon>Aquificia</taxon>
        <taxon>Aquificales</taxon>
        <taxon>Aquificaceae</taxon>
        <taxon>Hydrogenivirga</taxon>
    </lineage>
</organism>
<dbReference type="CDD" id="cd00685">
    <property type="entry name" value="Trans_IPPS_HT"/>
    <property type="match status" value="1"/>
</dbReference>
<keyword evidence="9" id="KW-1185">Reference proteome</keyword>
<dbReference type="Pfam" id="PF00348">
    <property type="entry name" value="polyprenyl_synt"/>
    <property type="match status" value="1"/>
</dbReference>
<evidence type="ECO:0000256" key="6">
    <source>
        <dbReference type="ARBA" id="ARBA00023229"/>
    </source>
</evidence>
<name>A0A497XT61_9AQUI</name>
<protein>
    <submittedName>
        <fullName evidence="8">Farnesyl-diphosphate synthase</fullName>
    </submittedName>
</protein>
<dbReference type="SFLD" id="SFLDG01017">
    <property type="entry name" value="Polyprenyl_Transferase_Like"/>
    <property type="match status" value="1"/>
</dbReference>
<dbReference type="PROSITE" id="PS00444">
    <property type="entry name" value="POLYPRENYL_SYNTHASE_2"/>
    <property type="match status" value="1"/>
</dbReference>
<proteinExistence type="inferred from homology"/>
<comment type="caution">
    <text evidence="8">The sequence shown here is derived from an EMBL/GenBank/DDBJ whole genome shotgun (WGS) entry which is preliminary data.</text>
</comment>
<dbReference type="InterPro" id="IPR000092">
    <property type="entry name" value="Polyprenyl_synt"/>
</dbReference>
<dbReference type="GO" id="GO:0046872">
    <property type="term" value="F:metal ion binding"/>
    <property type="evidence" value="ECO:0007669"/>
    <property type="project" value="UniProtKB-KW"/>
</dbReference>
<evidence type="ECO:0000256" key="3">
    <source>
        <dbReference type="ARBA" id="ARBA00022679"/>
    </source>
</evidence>
<dbReference type="GO" id="GO:0008299">
    <property type="term" value="P:isoprenoid biosynthetic process"/>
    <property type="evidence" value="ECO:0007669"/>
    <property type="project" value="UniProtKB-KW"/>
</dbReference>
<evidence type="ECO:0000256" key="4">
    <source>
        <dbReference type="ARBA" id="ARBA00022723"/>
    </source>
</evidence>
<dbReference type="PANTHER" id="PTHR43281">
    <property type="entry name" value="FARNESYL DIPHOSPHATE SYNTHASE"/>
    <property type="match status" value="1"/>
</dbReference>
<dbReference type="PANTHER" id="PTHR43281:SF1">
    <property type="entry name" value="FARNESYL DIPHOSPHATE SYNTHASE"/>
    <property type="match status" value="1"/>
</dbReference>
<dbReference type="RefSeq" id="WP_121012481.1">
    <property type="nucleotide sequence ID" value="NZ_RCCJ01000001.1"/>
</dbReference>
<sequence>MDRLSLWKEKIEGRLRELFSPLATGELYDAMTYYVFQPGKRIRPLITVAVAHSLGGDENDAITAGCAIEIIHNYSLVHDDLPAMDNDAFRRGLPSCHVKFGEGIAILAGDALLTYAFEVLTREGAFKTLSPKDILNIVNIIAVKSGVSGMVGGQALDIGGEEDLEKVNIKKTAALFEACFMCGGIVSHREDRLPVLEEVGREFGLLFQLADDILDRDGFFLLLGEEEARRRAKTMYNSLLEKLREISLDGSEIESLVRLVYSRVT</sequence>
<dbReference type="EMBL" id="RCCJ01000001">
    <property type="protein sequence ID" value="RLJ71299.1"/>
    <property type="molecule type" value="Genomic_DNA"/>
</dbReference>
<evidence type="ECO:0000256" key="5">
    <source>
        <dbReference type="ARBA" id="ARBA00022842"/>
    </source>
</evidence>
<evidence type="ECO:0000256" key="1">
    <source>
        <dbReference type="ARBA" id="ARBA00001946"/>
    </source>
</evidence>
<dbReference type="AlphaFoldDB" id="A0A497XT61"/>
<evidence type="ECO:0000256" key="2">
    <source>
        <dbReference type="ARBA" id="ARBA00006706"/>
    </source>
</evidence>
<evidence type="ECO:0000256" key="7">
    <source>
        <dbReference type="RuleBase" id="RU004466"/>
    </source>
</evidence>
<dbReference type="InterPro" id="IPR033749">
    <property type="entry name" value="Polyprenyl_synt_CS"/>
</dbReference>
<comment type="cofactor">
    <cofactor evidence="1">
        <name>Mg(2+)</name>
        <dbReference type="ChEBI" id="CHEBI:18420"/>
    </cofactor>
</comment>
<dbReference type="Proteomes" id="UP000267841">
    <property type="component" value="Unassembled WGS sequence"/>
</dbReference>
<dbReference type="OrthoDB" id="9805316at2"/>
<evidence type="ECO:0000313" key="8">
    <source>
        <dbReference type="EMBL" id="RLJ71299.1"/>
    </source>
</evidence>
<comment type="similarity">
    <text evidence="2 7">Belongs to the FPP/GGPP synthase family.</text>
</comment>
<evidence type="ECO:0000313" key="9">
    <source>
        <dbReference type="Proteomes" id="UP000267841"/>
    </source>
</evidence>
<accession>A0A497XT61</accession>
<reference evidence="8 9" key="1">
    <citation type="submission" date="2018-10" db="EMBL/GenBank/DDBJ databases">
        <title>Genomic Encyclopedia of Archaeal and Bacterial Type Strains, Phase II (KMG-II): from individual species to whole genera.</title>
        <authorList>
            <person name="Goeker M."/>
        </authorList>
    </citation>
    <scope>NUCLEOTIDE SEQUENCE [LARGE SCALE GENOMIC DNA]</scope>
    <source>
        <strain evidence="8 9">DSM 16510</strain>
    </source>
</reference>